<protein>
    <submittedName>
        <fullName evidence="5">ABC transporter</fullName>
    </submittedName>
</protein>
<dbReference type="SUPFAM" id="SSF52540">
    <property type="entry name" value="P-loop containing nucleoside triphosphate hydrolases"/>
    <property type="match status" value="1"/>
</dbReference>
<dbReference type="Gene3D" id="3.40.50.300">
    <property type="entry name" value="P-loop containing nucleotide triphosphate hydrolases"/>
    <property type="match status" value="1"/>
</dbReference>
<name>A0A2H0WW34_9BACT</name>
<dbReference type="GO" id="GO:0098796">
    <property type="term" value="C:membrane protein complex"/>
    <property type="evidence" value="ECO:0007669"/>
    <property type="project" value="UniProtKB-ARBA"/>
</dbReference>
<keyword evidence="3" id="KW-0067">ATP-binding</keyword>
<feature type="non-terminal residue" evidence="5">
    <location>
        <position position="213"/>
    </location>
</feature>
<dbReference type="Proteomes" id="UP000229080">
    <property type="component" value="Unassembled WGS sequence"/>
</dbReference>
<accession>A0A2H0WW34</accession>
<evidence type="ECO:0000256" key="3">
    <source>
        <dbReference type="ARBA" id="ARBA00022840"/>
    </source>
</evidence>
<dbReference type="PANTHER" id="PTHR24220:SF86">
    <property type="entry name" value="ABC TRANSPORTER ABCH.1"/>
    <property type="match status" value="1"/>
</dbReference>
<dbReference type="InterPro" id="IPR003439">
    <property type="entry name" value="ABC_transporter-like_ATP-bd"/>
</dbReference>
<dbReference type="SMART" id="SM00382">
    <property type="entry name" value="AAA"/>
    <property type="match status" value="1"/>
</dbReference>
<dbReference type="CDD" id="cd03255">
    <property type="entry name" value="ABC_MJ0796_LolCDE_FtsE"/>
    <property type="match status" value="1"/>
</dbReference>
<dbReference type="FunFam" id="3.40.50.300:FF:000032">
    <property type="entry name" value="Export ABC transporter ATP-binding protein"/>
    <property type="match status" value="1"/>
</dbReference>
<dbReference type="PANTHER" id="PTHR24220">
    <property type="entry name" value="IMPORT ATP-BINDING PROTEIN"/>
    <property type="match status" value="1"/>
</dbReference>
<evidence type="ECO:0000313" key="5">
    <source>
        <dbReference type="EMBL" id="PIS16890.1"/>
    </source>
</evidence>
<evidence type="ECO:0000256" key="2">
    <source>
        <dbReference type="ARBA" id="ARBA00022741"/>
    </source>
</evidence>
<dbReference type="PROSITE" id="PS50893">
    <property type="entry name" value="ABC_TRANSPORTER_2"/>
    <property type="match status" value="1"/>
</dbReference>
<dbReference type="GO" id="GO:0005886">
    <property type="term" value="C:plasma membrane"/>
    <property type="evidence" value="ECO:0007669"/>
    <property type="project" value="TreeGrafter"/>
</dbReference>
<organism evidence="5 6">
    <name type="scientific">Candidatus Portnoybacteria bacterium CG09_land_8_20_14_0_10_44_13</name>
    <dbReference type="NCBI Taxonomy" id="1974811"/>
    <lineage>
        <taxon>Bacteria</taxon>
        <taxon>Candidatus Portnoyibacteriota</taxon>
    </lineage>
</organism>
<dbReference type="InterPro" id="IPR015854">
    <property type="entry name" value="ABC_transpr_LolD-like"/>
</dbReference>
<dbReference type="InterPro" id="IPR017871">
    <property type="entry name" value="ABC_transporter-like_CS"/>
</dbReference>
<keyword evidence="2" id="KW-0547">Nucleotide-binding</keyword>
<proteinExistence type="predicted"/>
<dbReference type="InterPro" id="IPR027417">
    <property type="entry name" value="P-loop_NTPase"/>
</dbReference>
<dbReference type="GO" id="GO:0005524">
    <property type="term" value="F:ATP binding"/>
    <property type="evidence" value="ECO:0007669"/>
    <property type="project" value="UniProtKB-KW"/>
</dbReference>
<feature type="domain" description="ABC transporter" evidence="4">
    <location>
        <begin position="2"/>
        <end position="212"/>
    </location>
</feature>
<dbReference type="Pfam" id="PF00005">
    <property type="entry name" value="ABC_tran"/>
    <property type="match status" value="1"/>
</dbReference>
<dbReference type="InterPro" id="IPR017911">
    <property type="entry name" value="MacB-like_ATP-bd"/>
</dbReference>
<reference evidence="6" key="1">
    <citation type="submission" date="2017-09" db="EMBL/GenBank/DDBJ databases">
        <title>Depth-based differentiation of microbial function through sediment-hosted aquifers and enrichment of novel symbionts in the deep terrestrial subsurface.</title>
        <authorList>
            <person name="Probst A.J."/>
            <person name="Ladd B."/>
            <person name="Jarett J.K."/>
            <person name="Geller-Mcgrath D.E."/>
            <person name="Sieber C.M.K."/>
            <person name="Emerson J.B."/>
            <person name="Anantharaman K."/>
            <person name="Thomas B.C."/>
            <person name="Malmstrom R."/>
            <person name="Stieglmeier M."/>
            <person name="Klingl A."/>
            <person name="Woyke T."/>
            <person name="Ryan C.M."/>
            <person name="Banfield J.F."/>
        </authorList>
    </citation>
    <scope>NUCLEOTIDE SEQUENCE [LARGE SCALE GENOMIC DNA]</scope>
</reference>
<dbReference type="PROSITE" id="PS00211">
    <property type="entry name" value="ABC_TRANSPORTER_1"/>
    <property type="match status" value="1"/>
</dbReference>
<dbReference type="GO" id="GO:0022857">
    <property type="term" value="F:transmembrane transporter activity"/>
    <property type="evidence" value="ECO:0007669"/>
    <property type="project" value="UniProtKB-ARBA"/>
</dbReference>
<dbReference type="GO" id="GO:0016887">
    <property type="term" value="F:ATP hydrolysis activity"/>
    <property type="evidence" value="ECO:0007669"/>
    <property type="project" value="InterPro"/>
</dbReference>
<comment type="caution">
    <text evidence="5">The sequence shown here is derived from an EMBL/GenBank/DDBJ whole genome shotgun (WGS) entry which is preliminary data.</text>
</comment>
<dbReference type="EMBL" id="PEZF01000049">
    <property type="protein sequence ID" value="PIS16890.1"/>
    <property type="molecule type" value="Genomic_DNA"/>
</dbReference>
<evidence type="ECO:0000256" key="1">
    <source>
        <dbReference type="ARBA" id="ARBA00022448"/>
    </source>
</evidence>
<dbReference type="InterPro" id="IPR003593">
    <property type="entry name" value="AAA+_ATPase"/>
</dbReference>
<dbReference type="AlphaFoldDB" id="A0A2H0WW34"/>
<gene>
    <name evidence="5" type="ORF">COT61_01545</name>
</gene>
<evidence type="ECO:0000313" key="6">
    <source>
        <dbReference type="Proteomes" id="UP000229080"/>
    </source>
</evidence>
<evidence type="ECO:0000259" key="4">
    <source>
        <dbReference type="PROSITE" id="PS50893"/>
    </source>
</evidence>
<sequence length="213" mass="23247">MIECQNITKIYKTEAGETPALKGVSFTIKDGEFVAIIGPSGSGKSTLMHILGALDTPTSGKYLLDGYDVSKLSDDKLADIRKNKIGFVFQSFNLLPRATVLRNIMMPFIYAGVPREERVARATAALKDAGLDESHFYHLSNQLSGGQMQRVAIARALVSNPALILADEPTGNLDSKTGEVVLETFQNLNKKGRTIVLITHEKYIADHAKRVIA</sequence>
<keyword evidence="1" id="KW-0813">Transport</keyword>